<dbReference type="Proteomes" id="UP001642540">
    <property type="component" value="Unassembled WGS sequence"/>
</dbReference>
<proteinExistence type="predicted"/>
<sequence length="112" mass="13260">MYRNIPKFLRNTSEYGTTNELRAQPTTIGNRGRARSSRGTAAPSQPKKEDRRRHFDRTSLSRPYFSPLFSPSDLHYQRRRKKEAENNLFLSVSSIYIFSVQTKIFKYKFHLI</sequence>
<feature type="region of interest" description="Disordered" evidence="1">
    <location>
        <begin position="1"/>
        <end position="59"/>
    </location>
</feature>
<keyword evidence="3" id="KW-1185">Reference proteome</keyword>
<evidence type="ECO:0000256" key="1">
    <source>
        <dbReference type="SAM" id="MobiDB-lite"/>
    </source>
</evidence>
<reference evidence="2 3" key="1">
    <citation type="submission" date="2024-08" db="EMBL/GenBank/DDBJ databases">
        <authorList>
            <person name="Cucini C."/>
            <person name="Frati F."/>
        </authorList>
    </citation>
    <scope>NUCLEOTIDE SEQUENCE [LARGE SCALE GENOMIC DNA]</scope>
</reference>
<accession>A0ABP1QRW5</accession>
<organism evidence="2 3">
    <name type="scientific">Orchesella dallaii</name>
    <dbReference type="NCBI Taxonomy" id="48710"/>
    <lineage>
        <taxon>Eukaryota</taxon>
        <taxon>Metazoa</taxon>
        <taxon>Ecdysozoa</taxon>
        <taxon>Arthropoda</taxon>
        <taxon>Hexapoda</taxon>
        <taxon>Collembola</taxon>
        <taxon>Entomobryomorpha</taxon>
        <taxon>Entomobryoidea</taxon>
        <taxon>Orchesellidae</taxon>
        <taxon>Orchesellinae</taxon>
        <taxon>Orchesella</taxon>
    </lineage>
</organism>
<dbReference type="EMBL" id="CAXLJM020000038">
    <property type="protein sequence ID" value="CAL8106539.1"/>
    <property type="molecule type" value="Genomic_DNA"/>
</dbReference>
<comment type="caution">
    <text evidence="2">The sequence shown here is derived from an EMBL/GenBank/DDBJ whole genome shotgun (WGS) entry which is preliminary data.</text>
</comment>
<gene>
    <name evidence="2" type="ORF">ODALV1_LOCUS12388</name>
</gene>
<feature type="compositionally biased region" description="Polar residues" evidence="1">
    <location>
        <begin position="10"/>
        <end position="28"/>
    </location>
</feature>
<evidence type="ECO:0000313" key="3">
    <source>
        <dbReference type="Proteomes" id="UP001642540"/>
    </source>
</evidence>
<protein>
    <submittedName>
        <fullName evidence="2">Uncharacterized protein</fullName>
    </submittedName>
</protein>
<name>A0ABP1QRW5_9HEXA</name>
<feature type="compositionally biased region" description="Basic and acidic residues" evidence="1">
    <location>
        <begin position="46"/>
        <end position="59"/>
    </location>
</feature>
<evidence type="ECO:0000313" key="2">
    <source>
        <dbReference type="EMBL" id="CAL8106539.1"/>
    </source>
</evidence>